<evidence type="ECO:0000256" key="4">
    <source>
        <dbReference type="ARBA" id="ARBA00022989"/>
    </source>
</evidence>
<dbReference type="EMBL" id="CM000607">
    <property type="protein sequence ID" value="EEC50008.1"/>
    <property type="molecule type" value="Genomic_DNA"/>
</dbReference>
<dbReference type="Pfam" id="PF01169">
    <property type="entry name" value="GDT1"/>
    <property type="match status" value="2"/>
</dbReference>
<dbReference type="PANTHER" id="PTHR12608">
    <property type="entry name" value="TRANSMEMBRANE PROTEIN HTP-1 RELATED"/>
    <property type="match status" value="1"/>
</dbReference>
<proteinExistence type="inferred from homology"/>
<reference evidence="8 9" key="1">
    <citation type="journal article" date="2008" name="Nature">
        <title>The Phaeodactylum genome reveals the evolutionary history of diatom genomes.</title>
        <authorList>
            <person name="Bowler C."/>
            <person name="Allen A.E."/>
            <person name="Badger J.H."/>
            <person name="Grimwood J."/>
            <person name="Jabbari K."/>
            <person name="Kuo A."/>
            <person name="Maheswari U."/>
            <person name="Martens C."/>
            <person name="Maumus F."/>
            <person name="Otillar R.P."/>
            <person name="Rayko E."/>
            <person name="Salamov A."/>
            <person name="Vandepoele K."/>
            <person name="Beszteri B."/>
            <person name="Gruber A."/>
            <person name="Heijde M."/>
            <person name="Katinka M."/>
            <person name="Mock T."/>
            <person name="Valentin K."/>
            <person name="Verret F."/>
            <person name="Berges J.A."/>
            <person name="Brownlee C."/>
            <person name="Cadoret J.P."/>
            <person name="Chiovitti A."/>
            <person name="Choi C.J."/>
            <person name="Coesel S."/>
            <person name="De Martino A."/>
            <person name="Detter J.C."/>
            <person name="Durkin C."/>
            <person name="Falciatore A."/>
            <person name="Fournet J."/>
            <person name="Haruta M."/>
            <person name="Huysman M.J."/>
            <person name="Jenkins B.D."/>
            <person name="Jiroutova K."/>
            <person name="Jorgensen R.E."/>
            <person name="Joubert Y."/>
            <person name="Kaplan A."/>
            <person name="Kroger N."/>
            <person name="Kroth P.G."/>
            <person name="La Roche J."/>
            <person name="Lindquist E."/>
            <person name="Lommer M."/>
            <person name="Martin-Jezequel V."/>
            <person name="Lopez P.J."/>
            <person name="Lucas S."/>
            <person name="Mangogna M."/>
            <person name="McGinnis K."/>
            <person name="Medlin L.K."/>
            <person name="Montsant A."/>
            <person name="Oudot-Le Secq M.P."/>
            <person name="Napoli C."/>
            <person name="Obornik M."/>
            <person name="Parker M.S."/>
            <person name="Petit J.L."/>
            <person name="Porcel B.M."/>
            <person name="Poulsen N."/>
            <person name="Robison M."/>
            <person name="Rychlewski L."/>
            <person name="Rynearson T.A."/>
            <person name="Schmutz J."/>
            <person name="Shapiro H."/>
            <person name="Siaut M."/>
            <person name="Stanley M."/>
            <person name="Sussman M.R."/>
            <person name="Taylor A.R."/>
            <person name="Vardi A."/>
            <person name="von Dassow P."/>
            <person name="Vyverman W."/>
            <person name="Willis A."/>
            <person name="Wyrwicz L.S."/>
            <person name="Rokhsar D.S."/>
            <person name="Weissenbach J."/>
            <person name="Armbrust E.V."/>
            <person name="Green B.R."/>
            <person name="Van de Peer Y."/>
            <person name="Grigoriev I.V."/>
        </authorList>
    </citation>
    <scope>NUCLEOTIDE SEQUENCE [LARGE SCALE GENOMIC DNA]</scope>
    <source>
        <strain evidence="8 9">CCAP 1055/1</strain>
    </source>
</reference>
<feature type="transmembrane region" description="Helical" evidence="6">
    <location>
        <begin position="12"/>
        <end position="32"/>
    </location>
</feature>
<evidence type="ECO:0000256" key="2">
    <source>
        <dbReference type="ARBA" id="ARBA00009190"/>
    </source>
</evidence>
<sequence length="218" mass="23556">FGGFWNAFTSSVAMIIATEIGDKTFFIAAVLSMKHSRSAVFFGAILALIVMTVLSTAMGMMLPNFIPKEYTHLLGGLLFLYFGCKLIYDSRQMEAGKTSEELEEVEEELLQQGKKKADLEEGSRSNRPPSKKQMGWNQVVIQSLTLTFVAEWGDRSQIATIALAASKNPIGVTIGGCVGHSLCTGLAVVGGRMLAARISEKTVSLLGGLIFLIFGIHS</sequence>
<dbReference type="PaxDb" id="2850-Phatr6052"/>
<feature type="transmembrane region" description="Helical" evidence="6">
    <location>
        <begin position="70"/>
        <end position="88"/>
    </location>
</feature>
<dbReference type="Proteomes" id="UP000000759">
    <property type="component" value="Chromosome 4"/>
</dbReference>
<evidence type="ECO:0000256" key="6">
    <source>
        <dbReference type="RuleBase" id="RU365102"/>
    </source>
</evidence>
<dbReference type="GeneID" id="7198097"/>
<dbReference type="OrthoDB" id="442680at2759"/>
<feature type="transmembrane region" description="Helical" evidence="6">
    <location>
        <begin position="39"/>
        <end position="58"/>
    </location>
</feature>
<dbReference type="GO" id="GO:0032472">
    <property type="term" value="P:Golgi calcium ion transport"/>
    <property type="evidence" value="ECO:0007669"/>
    <property type="project" value="TreeGrafter"/>
</dbReference>
<comment type="similarity">
    <text evidence="2 6">Belongs to the GDT1 family.</text>
</comment>
<feature type="non-terminal residue" evidence="8">
    <location>
        <position position="218"/>
    </location>
</feature>
<dbReference type="eggNOG" id="KOG2881">
    <property type="taxonomic scope" value="Eukaryota"/>
</dbReference>
<feature type="compositionally biased region" description="Basic and acidic residues" evidence="7">
    <location>
        <begin position="115"/>
        <end position="124"/>
    </location>
</feature>
<dbReference type="GO" id="GO:0015085">
    <property type="term" value="F:calcium ion transmembrane transporter activity"/>
    <property type="evidence" value="ECO:0007669"/>
    <property type="project" value="TreeGrafter"/>
</dbReference>
<dbReference type="InterPro" id="IPR049555">
    <property type="entry name" value="GDT1-like_CS"/>
</dbReference>
<evidence type="ECO:0000256" key="1">
    <source>
        <dbReference type="ARBA" id="ARBA00004141"/>
    </source>
</evidence>
<evidence type="ECO:0000313" key="9">
    <source>
        <dbReference type="Proteomes" id="UP000000759"/>
    </source>
</evidence>
<dbReference type="KEGG" id="pti:PHATRDRAFT_6052"/>
<dbReference type="RefSeq" id="XP_002178343.1">
    <property type="nucleotide sequence ID" value="XM_002178307.1"/>
</dbReference>
<dbReference type="PROSITE" id="PS01214">
    <property type="entry name" value="UPF0016"/>
    <property type="match status" value="1"/>
</dbReference>
<keyword evidence="5 6" id="KW-0472">Membrane</keyword>
<reference evidence="9" key="2">
    <citation type="submission" date="2008-08" db="EMBL/GenBank/DDBJ databases">
        <authorList>
            <consortium name="Diatom Consortium"/>
            <person name="Grigoriev I."/>
            <person name="Grimwood J."/>
            <person name="Kuo A."/>
            <person name="Otillar R.P."/>
            <person name="Salamov A."/>
            <person name="Detter J.C."/>
            <person name="Lindquist E."/>
            <person name="Shapiro H."/>
            <person name="Lucas S."/>
            <person name="Glavina del Rio T."/>
            <person name="Pitluck S."/>
            <person name="Rokhsar D."/>
            <person name="Bowler C."/>
        </authorList>
    </citation>
    <scope>GENOME REANNOTATION</scope>
    <source>
        <strain evidence="9">CCAP 1055/1</strain>
    </source>
</reference>
<protein>
    <recommendedName>
        <fullName evidence="6">GDT1 family protein</fullName>
    </recommendedName>
</protein>
<keyword evidence="4 6" id="KW-1133">Transmembrane helix</keyword>
<evidence type="ECO:0000256" key="7">
    <source>
        <dbReference type="SAM" id="MobiDB-lite"/>
    </source>
</evidence>
<dbReference type="HOGENOM" id="CLU_040186_0_2_1"/>
<evidence type="ECO:0000256" key="3">
    <source>
        <dbReference type="ARBA" id="ARBA00022692"/>
    </source>
</evidence>
<gene>
    <name evidence="8" type="ORF">PHATRDRAFT_6052</name>
</gene>
<dbReference type="InterPro" id="IPR001727">
    <property type="entry name" value="GDT1-like"/>
</dbReference>
<dbReference type="GO" id="GO:0005794">
    <property type="term" value="C:Golgi apparatus"/>
    <property type="evidence" value="ECO:0007669"/>
    <property type="project" value="TreeGrafter"/>
</dbReference>
<feature type="region of interest" description="Disordered" evidence="7">
    <location>
        <begin position="102"/>
        <end position="134"/>
    </location>
</feature>
<organism evidence="8 9">
    <name type="scientific">Phaeodactylum tricornutum (strain CCAP 1055/1)</name>
    <dbReference type="NCBI Taxonomy" id="556484"/>
    <lineage>
        <taxon>Eukaryota</taxon>
        <taxon>Sar</taxon>
        <taxon>Stramenopiles</taxon>
        <taxon>Ochrophyta</taxon>
        <taxon>Bacillariophyta</taxon>
        <taxon>Bacillariophyceae</taxon>
        <taxon>Bacillariophycidae</taxon>
        <taxon>Naviculales</taxon>
        <taxon>Phaeodactylaceae</taxon>
        <taxon>Phaeodactylum</taxon>
    </lineage>
</organism>
<dbReference type="AlphaFoldDB" id="B7FUM2"/>
<dbReference type="GO" id="GO:0005384">
    <property type="term" value="F:manganese ion transmembrane transporter activity"/>
    <property type="evidence" value="ECO:0007669"/>
    <property type="project" value="TreeGrafter"/>
</dbReference>
<keyword evidence="9" id="KW-1185">Reference proteome</keyword>
<keyword evidence="3 6" id="KW-0812">Transmembrane</keyword>
<dbReference type="PANTHER" id="PTHR12608:SF1">
    <property type="entry name" value="TRANSMEMBRANE PROTEIN 165"/>
    <property type="match status" value="1"/>
</dbReference>
<comment type="caution">
    <text evidence="6">Lacks conserved residue(s) required for the propagation of feature annotation.</text>
</comment>
<feature type="non-terminal residue" evidence="8">
    <location>
        <position position="1"/>
    </location>
</feature>
<dbReference type="GO" id="GO:0032468">
    <property type="term" value="P:Golgi calcium ion homeostasis"/>
    <property type="evidence" value="ECO:0007669"/>
    <property type="project" value="TreeGrafter"/>
</dbReference>
<dbReference type="GO" id="GO:0016020">
    <property type="term" value="C:membrane"/>
    <property type="evidence" value="ECO:0007669"/>
    <property type="project" value="UniProtKB-SubCell"/>
</dbReference>
<evidence type="ECO:0000256" key="5">
    <source>
        <dbReference type="ARBA" id="ARBA00023136"/>
    </source>
</evidence>
<accession>B7FUM2</accession>
<name>B7FUM2_PHATC</name>
<comment type="subcellular location">
    <subcellularLocation>
        <location evidence="1 6">Membrane</location>
        <topology evidence="1 6">Multi-pass membrane protein</topology>
    </subcellularLocation>
</comment>
<evidence type="ECO:0000313" key="8">
    <source>
        <dbReference type="EMBL" id="EEC50008.1"/>
    </source>
</evidence>
<dbReference type="InParanoid" id="B7FUM2"/>